<dbReference type="PANTHER" id="PTHR37417:SF3">
    <property type="entry name" value="MYOSIN-CROSSREACTIVE PROTEIN"/>
    <property type="match status" value="1"/>
</dbReference>
<dbReference type="PANTHER" id="PTHR37417">
    <property type="entry name" value="67 KDA MYOSIN-CROSS-REACTIVE ANTIGEN FAMILY PROTEIN (AFU_ORTHOLOGUE AFUA_5G09970)"/>
    <property type="match status" value="1"/>
</dbReference>
<dbReference type="STRING" id="137733.SAMN05421767_1192"/>
<dbReference type="GO" id="GO:0071949">
    <property type="term" value="F:FAD binding"/>
    <property type="evidence" value="ECO:0007669"/>
    <property type="project" value="InterPro"/>
</dbReference>
<dbReference type="Proteomes" id="UP000198556">
    <property type="component" value="Unassembled WGS sequence"/>
</dbReference>
<dbReference type="NCBIfam" id="NF010584">
    <property type="entry name" value="PRK13977.1"/>
    <property type="match status" value="1"/>
</dbReference>
<dbReference type="GO" id="GO:0050151">
    <property type="term" value="F:oleate hydratase activity"/>
    <property type="evidence" value="ECO:0007669"/>
    <property type="project" value="InterPro"/>
</dbReference>
<sequence length="589" mass="67060">MFYTNGNYAAFAKARKPEAIEEYQAYIVGGGLAGLATAAFLIRDGQMPGENITILEELPLAGGGCDGIKDEKLGYIIRGGREMEDHFECLWDLYRSIPSLKNPDQTVLDEFYYLNMDDPSSSPIRVTEKQGRDAHTLHKFGLSDKAVLELAELVMTPEKDLNDKKITDVFTKDFFESNFWTFWRTMFAFEEWHSAIEMRRYLTRYIHHAHKITDISCLKFTTYNQYESLILPLQHYLQQKGVQFIYDATVTNVEFNLEGAKKRATRIVYQQADDKQSIVLGEKDLAFITLGSNTDQSGFGDQTHPAVVPEGIGASWQLWENIAHQSKEFGNPKKFYGDVSGSNWESATITCIDREIPKYIEKLTGRDPYNGKIVTGGPITAKDSSWLMSWTVSRQPHFKVQKPNEIVAWVYGLFSNEKGDYIKKTMAECTGEEICQEWLYHIGVPVSKIDDLAKNHAVTIPCMMPYVTSYFMVRNVDDRPKVVVDNAKNFAFIGEHVETPNDTVFTTEYAVRTAMEAVYTLLELDRGVPEVFASQYDIRILLQVTHHLLDGRKITEMSLPLSQRLALKAALKKIEGTTIHEMLMDNQLI</sequence>
<keyword evidence="2" id="KW-1185">Reference proteome</keyword>
<dbReference type="Gene3D" id="3.30.9.80">
    <property type="match status" value="1"/>
</dbReference>
<evidence type="ECO:0000313" key="2">
    <source>
        <dbReference type="Proteomes" id="UP000198556"/>
    </source>
</evidence>
<dbReference type="GO" id="GO:0006631">
    <property type="term" value="P:fatty acid metabolic process"/>
    <property type="evidence" value="ECO:0007669"/>
    <property type="project" value="InterPro"/>
</dbReference>
<dbReference type="EMBL" id="FOGF01000019">
    <property type="protein sequence ID" value="SER09815.1"/>
    <property type="molecule type" value="Genomic_DNA"/>
</dbReference>
<reference evidence="1 2" key="1">
    <citation type="submission" date="2016-10" db="EMBL/GenBank/DDBJ databases">
        <authorList>
            <person name="de Groot N.N."/>
        </authorList>
    </citation>
    <scope>NUCLEOTIDE SEQUENCE [LARGE SCALE GENOMIC DNA]</scope>
    <source>
        <strain evidence="1 2">DSM 15827</strain>
    </source>
</reference>
<accession>A0A1H9LFB3</accession>
<protein>
    <submittedName>
        <fullName evidence="1">Oleate hydratase</fullName>
    </submittedName>
</protein>
<dbReference type="OrthoDB" id="4540221at2"/>
<gene>
    <name evidence="1" type="ORF">SAMN05421767_1192</name>
</gene>
<proteinExistence type="predicted"/>
<dbReference type="InterPro" id="IPR010354">
    <property type="entry name" value="Oleate_hydratase"/>
</dbReference>
<dbReference type="RefSeq" id="WP_089746684.1">
    <property type="nucleotide sequence ID" value="NZ_FOGF01000019.1"/>
</dbReference>
<dbReference type="AlphaFoldDB" id="A0A1H9LFB3"/>
<dbReference type="InterPro" id="IPR036188">
    <property type="entry name" value="FAD/NAD-bd_sf"/>
</dbReference>
<dbReference type="Gene3D" id="3.50.50.60">
    <property type="entry name" value="FAD/NAD(P)-binding domain"/>
    <property type="match status" value="2"/>
</dbReference>
<dbReference type="Pfam" id="PF06100">
    <property type="entry name" value="MCRA"/>
    <property type="match status" value="1"/>
</dbReference>
<name>A0A1H9LFB3_9LACT</name>
<evidence type="ECO:0000313" key="1">
    <source>
        <dbReference type="EMBL" id="SER09815.1"/>
    </source>
</evidence>
<organism evidence="1 2">
    <name type="scientific">Granulicatella balaenopterae</name>
    <dbReference type="NCBI Taxonomy" id="137733"/>
    <lineage>
        <taxon>Bacteria</taxon>
        <taxon>Bacillati</taxon>
        <taxon>Bacillota</taxon>
        <taxon>Bacilli</taxon>
        <taxon>Lactobacillales</taxon>
        <taxon>Carnobacteriaceae</taxon>
        <taxon>Granulicatella</taxon>
    </lineage>
</organism>
<dbReference type="SUPFAM" id="SSF51905">
    <property type="entry name" value="FAD/NAD(P)-binding domain"/>
    <property type="match status" value="1"/>
</dbReference>